<protein>
    <recommendedName>
        <fullName evidence="4">Holin</fullName>
    </recommendedName>
</protein>
<organism evidence="2 3">
    <name type="scientific">Undibacterium hunanense</name>
    <dbReference type="NCBI Taxonomy" id="2762292"/>
    <lineage>
        <taxon>Bacteria</taxon>
        <taxon>Pseudomonadati</taxon>
        <taxon>Pseudomonadota</taxon>
        <taxon>Betaproteobacteria</taxon>
        <taxon>Burkholderiales</taxon>
        <taxon>Oxalobacteraceae</taxon>
        <taxon>Undibacterium</taxon>
    </lineage>
</organism>
<reference evidence="2 3" key="1">
    <citation type="submission" date="2020-08" db="EMBL/GenBank/DDBJ databases">
        <title>Novel species isolated from subtropical streams in China.</title>
        <authorList>
            <person name="Lu H."/>
        </authorList>
    </citation>
    <scope>NUCLEOTIDE SEQUENCE [LARGE SCALE GENOMIC DNA]</scope>
    <source>
        <strain evidence="2 3">CY18W</strain>
    </source>
</reference>
<name>A0ABR6ZU62_9BURK</name>
<keyword evidence="1" id="KW-0472">Membrane</keyword>
<accession>A0ABR6ZU62</accession>
<feature type="transmembrane region" description="Helical" evidence="1">
    <location>
        <begin position="59"/>
        <end position="78"/>
    </location>
</feature>
<comment type="caution">
    <text evidence="2">The sequence shown here is derived from an EMBL/GenBank/DDBJ whole genome shotgun (WGS) entry which is preliminary data.</text>
</comment>
<keyword evidence="1" id="KW-0812">Transmembrane</keyword>
<evidence type="ECO:0000256" key="1">
    <source>
        <dbReference type="SAM" id="Phobius"/>
    </source>
</evidence>
<dbReference type="Proteomes" id="UP000650424">
    <property type="component" value="Unassembled WGS sequence"/>
</dbReference>
<evidence type="ECO:0000313" key="2">
    <source>
        <dbReference type="EMBL" id="MBC3919154.1"/>
    </source>
</evidence>
<keyword evidence="1" id="KW-1133">Transmembrane helix</keyword>
<proteinExistence type="predicted"/>
<gene>
    <name evidence="2" type="ORF">H8L32_16805</name>
</gene>
<evidence type="ECO:0008006" key="4">
    <source>
        <dbReference type="Google" id="ProtNLM"/>
    </source>
</evidence>
<dbReference type="RefSeq" id="WP_186948417.1">
    <property type="nucleotide sequence ID" value="NZ_JACOGF010000008.1"/>
</dbReference>
<dbReference type="EMBL" id="JACOGF010000008">
    <property type="protein sequence ID" value="MBC3919154.1"/>
    <property type="molecule type" value="Genomic_DNA"/>
</dbReference>
<feature type="transmembrane region" description="Helical" evidence="1">
    <location>
        <begin position="31"/>
        <end position="53"/>
    </location>
</feature>
<evidence type="ECO:0000313" key="3">
    <source>
        <dbReference type="Proteomes" id="UP000650424"/>
    </source>
</evidence>
<sequence>MFEKIGAVINLFRKGSEVSNVEAWKTGGISIGVLAAFFGAMLSFGDAFGLHLAVTPEQINGIATGIIALVGVVLPLVTSKRAGILPARAEPAPIEDHSVISSVPEAPAVVASEPVQPDPHTAARVGEQFVDSDNPLAGLDTTYRG</sequence>
<keyword evidence="3" id="KW-1185">Reference proteome</keyword>